<evidence type="ECO:0000313" key="11">
    <source>
        <dbReference type="EMBL" id="CBY41250.1"/>
    </source>
</evidence>
<accession>E4XYB8</accession>
<protein>
    <recommendedName>
        <fullName evidence="7">Long-chain-fatty-acid--CoA ligase</fullName>
    </recommendedName>
</protein>
<dbReference type="Proteomes" id="UP000001307">
    <property type="component" value="Unassembled WGS sequence"/>
</dbReference>
<dbReference type="PANTHER" id="PTHR43107">
    <property type="entry name" value="LONG-CHAIN FATTY ACID TRANSPORT PROTEIN"/>
    <property type="match status" value="1"/>
</dbReference>
<dbReference type="GO" id="GO:0005324">
    <property type="term" value="F:long-chain fatty acid transmembrane transporter activity"/>
    <property type="evidence" value="ECO:0007669"/>
    <property type="project" value="TreeGrafter"/>
</dbReference>
<proteinExistence type="inferred from homology"/>
<dbReference type="GO" id="GO:0004467">
    <property type="term" value="F:long-chain fatty acid-CoA ligase activity"/>
    <property type="evidence" value="ECO:0007669"/>
    <property type="project" value="TreeGrafter"/>
</dbReference>
<dbReference type="GO" id="GO:0044539">
    <property type="term" value="P:long-chain fatty acid import into cell"/>
    <property type="evidence" value="ECO:0007669"/>
    <property type="project" value="TreeGrafter"/>
</dbReference>
<evidence type="ECO:0000256" key="5">
    <source>
        <dbReference type="ARBA" id="ARBA00023098"/>
    </source>
</evidence>
<dbReference type="PANTHER" id="PTHR43107:SF15">
    <property type="entry name" value="FATTY ACID TRANSPORT PROTEIN 3, ISOFORM A"/>
    <property type="match status" value="1"/>
</dbReference>
<dbReference type="OrthoDB" id="288590at2759"/>
<dbReference type="Pfam" id="PF00501">
    <property type="entry name" value="AMP-binding"/>
    <property type="match status" value="1"/>
</dbReference>
<evidence type="ECO:0000256" key="4">
    <source>
        <dbReference type="ARBA" id="ARBA00022840"/>
    </source>
</evidence>
<dbReference type="PROSITE" id="PS00455">
    <property type="entry name" value="AMP_BINDING"/>
    <property type="match status" value="1"/>
</dbReference>
<dbReference type="AlphaFoldDB" id="E4XYB8"/>
<keyword evidence="12" id="KW-1185">Reference proteome</keyword>
<name>E4XYB8_OIKDI</name>
<dbReference type="InterPro" id="IPR042099">
    <property type="entry name" value="ANL_N_sf"/>
</dbReference>
<evidence type="ECO:0000256" key="6">
    <source>
        <dbReference type="ARBA" id="ARBA00036527"/>
    </source>
</evidence>
<dbReference type="Proteomes" id="UP000011014">
    <property type="component" value="Unassembled WGS sequence"/>
</dbReference>
<evidence type="ECO:0000259" key="9">
    <source>
        <dbReference type="Pfam" id="PF00501"/>
    </source>
</evidence>
<dbReference type="InParanoid" id="E4XYB8"/>
<dbReference type="SUPFAM" id="SSF56801">
    <property type="entry name" value="Acetyl-CoA synthetase-like"/>
    <property type="match status" value="1"/>
</dbReference>
<dbReference type="InterPro" id="IPR020845">
    <property type="entry name" value="AMP-binding_CS"/>
</dbReference>
<dbReference type="InterPro" id="IPR000873">
    <property type="entry name" value="AMP-dep_synth/lig_dom"/>
</dbReference>
<keyword evidence="5" id="KW-0443">Lipid metabolism</keyword>
<dbReference type="EMBL" id="FN656345">
    <property type="protein sequence ID" value="CBY41250.1"/>
    <property type="molecule type" value="Genomic_DNA"/>
</dbReference>
<evidence type="ECO:0000256" key="3">
    <source>
        <dbReference type="ARBA" id="ARBA00022741"/>
    </source>
</evidence>
<comment type="catalytic activity">
    <reaction evidence="6">
        <text>a very long-chain fatty acid + ATP + CoA = a very long-chain fatty acyl-CoA + AMP + diphosphate</text>
        <dbReference type="Rhea" id="RHEA:54536"/>
        <dbReference type="ChEBI" id="CHEBI:30616"/>
        <dbReference type="ChEBI" id="CHEBI:33019"/>
        <dbReference type="ChEBI" id="CHEBI:57287"/>
        <dbReference type="ChEBI" id="CHEBI:58950"/>
        <dbReference type="ChEBI" id="CHEBI:138261"/>
        <dbReference type="ChEBI" id="CHEBI:456215"/>
    </reaction>
    <physiologicalReaction direction="left-to-right" evidence="6">
        <dbReference type="Rhea" id="RHEA:54537"/>
    </physiologicalReaction>
</comment>
<keyword evidence="3" id="KW-0547">Nucleotide-binding</keyword>
<dbReference type="Gene3D" id="3.40.50.12780">
    <property type="entry name" value="N-terminal domain of ligase-like"/>
    <property type="match status" value="1"/>
</dbReference>
<keyword evidence="4" id="KW-0067">ATP-binding</keyword>
<sequence>MIRGTRIFRNLSDAARLRVEAFDRSIVKANEQVQEIAMEIFGNQETTIDYLLKRAEEDRERTSLIFDDVEFSRGWIADTLNQTSNLVRGLELNDEDVIAYLSFNSEDFIPTVSGISASGAIPALINTSMKGSALKHSIEVTNAKYVFVGGDPAHHEALESLNLNIPIISKSKNYGLGLLDELRKKESKDRDEENMVGPMDTFSLIYTSGTTGLPKAAVKKHFQPALSAHAGRIFYGYTENDMMQNDLPLFHFSGLLNSIVAMSNGSKVCLSSKFSPAKAVETFTKKYPITHMMYIGETIRYINNTKPTASDMGSKLRICLGNGLERNEWVKFNKRFGENIWMAEVYGATELPFILCTPPNDEGKSGCTDGAISRLTPTFQEVNGLRLVKKDPNGDGFLRDANGHLFEVGFNEPGIIIMKVTDTFQYSGYFNDETKTNEKMIENAFGDGEVWIDSGDMLEINEEYEIFFCDRLGDTYRWKGENISAAEVERAVLKSGEFSEAVAYG</sequence>
<evidence type="ECO:0000256" key="2">
    <source>
        <dbReference type="ARBA" id="ARBA00022598"/>
    </source>
</evidence>
<feature type="domain" description="AMP-dependent synthetase/ligase" evidence="9">
    <location>
        <begin position="53"/>
        <end position="364"/>
    </location>
</feature>
<dbReference type="GO" id="GO:0005524">
    <property type="term" value="F:ATP binding"/>
    <property type="evidence" value="ECO:0007669"/>
    <property type="project" value="UniProtKB-KW"/>
</dbReference>
<evidence type="ECO:0000256" key="7">
    <source>
        <dbReference type="ARBA" id="ARBA00041297"/>
    </source>
</evidence>
<reference evidence="10" key="1">
    <citation type="journal article" date="2010" name="Science">
        <title>Plasticity of animal genome architecture unmasked by rapid evolution of a pelagic tunicate.</title>
        <authorList>
            <person name="Denoeud F."/>
            <person name="Henriet S."/>
            <person name="Mungpakdee S."/>
            <person name="Aury J.M."/>
            <person name="Da Silva C."/>
            <person name="Brinkmann H."/>
            <person name="Mikhaleva J."/>
            <person name="Olsen L.C."/>
            <person name="Jubin C."/>
            <person name="Canestro C."/>
            <person name="Bouquet J.M."/>
            <person name="Danks G."/>
            <person name="Poulain J."/>
            <person name="Campsteijn C."/>
            <person name="Adamski M."/>
            <person name="Cross I."/>
            <person name="Yadetie F."/>
            <person name="Muffato M."/>
            <person name="Louis A."/>
            <person name="Butcher S."/>
            <person name="Tsagkogeorga G."/>
            <person name="Konrad A."/>
            <person name="Singh S."/>
            <person name="Jensen M.F."/>
            <person name="Cong E.H."/>
            <person name="Eikeseth-Otteraa H."/>
            <person name="Noel B."/>
            <person name="Anthouard V."/>
            <person name="Porcel B.M."/>
            <person name="Kachouri-Lafond R."/>
            <person name="Nishino A."/>
            <person name="Ugolini M."/>
            <person name="Chourrout P."/>
            <person name="Nishida H."/>
            <person name="Aasland R."/>
            <person name="Huzurbazar S."/>
            <person name="Westhof E."/>
            <person name="Delsuc F."/>
            <person name="Lehrach H."/>
            <person name="Reinhardt R."/>
            <person name="Weissenbach J."/>
            <person name="Roy S.W."/>
            <person name="Artiguenave F."/>
            <person name="Postlethwait J.H."/>
            <person name="Manak J.R."/>
            <person name="Thompson E.M."/>
            <person name="Jaillon O."/>
            <person name="Du Pasquier L."/>
            <person name="Boudinot P."/>
            <person name="Liberles D.A."/>
            <person name="Volff J.N."/>
            <person name="Philippe H."/>
            <person name="Lenhard B."/>
            <person name="Roest Crollius H."/>
            <person name="Wincker P."/>
            <person name="Chourrout D."/>
        </authorList>
    </citation>
    <scope>NUCLEOTIDE SEQUENCE [LARGE SCALE GENOMIC DNA]</scope>
</reference>
<dbReference type="EMBL" id="FN653316">
    <property type="protein sequence ID" value="CBY14646.1"/>
    <property type="molecule type" value="Genomic_DNA"/>
</dbReference>
<comment type="catalytic activity">
    <reaction evidence="8">
        <text>tetracosanoate + ATP + CoA = tetracosanoyl-CoA + AMP + diphosphate</text>
        <dbReference type="Rhea" id="RHEA:33639"/>
        <dbReference type="ChEBI" id="CHEBI:30616"/>
        <dbReference type="ChEBI" id="CHEBI:31014"/>
        <dbReference type="ChEBI" id="CHEBI:33019"/>
        <dbReference type="ChEBI" id="CHEBI:57287"/>
        <dbReference type="ChEBI" id="CHEBI:65052"/>
        <dbReference type="ChEBI" id="CHEBI:456215"/>
    </reaction>
    <physiologicalReaction direction="left-to-right" evidence="8">
        <dbReference type="Rhea" id="RHEA:33640"/>
    </physiologicalReaction>
</comment>
<dbReference type="GO" id="GO:0005886">
    <property type="term" value="C:plasma membrane"/>
    <property type="evidence" value="ECO:0007669"/>
    <property type="project" value="TreeGrafter"/>
</dbReference>
<evidence type="ECO:0000313" key="12">
    <source>
        <dbReference type="Proteomes" id="UP000001307"/>
    </source>
</evidence>
<evidence type="ECO:0000313" key="10">
    <source>
        <dbReference type="EMBL" id="CBY14646.1"/>
    </source>
</evidence>
<comment type="similarity">
    <text evidence="1">Belongs to the ATP-dependent AMP-binding enzyme family.</text>
</comment>
<evidence type="ECO:0000256" key="1">
    <source>
        <dbReference type="ARBA" id="ARBA00006432"/>
    </source>
</evidence>
<keyword evidence="2" id="KW-0436">Ligase</keyword>
<organism evidence="10">
    <name type="scientific">Oikopleura dioica</name>
    <name type="common">Tunicate</name>
    <dbReference type="NCBI Taxonomy" id="34765"/>
    <lineage>
        <taxon>Eukaryota</taxon>
        <taxon>Metazoa</taxon>
        <taxon>Chordata</taxon>
        <taxon>Tunicata</taxon>
        <taxon>Appendicularia</taxon>
        <taxon>Copelata</taxon>
        <taxon>Oikopleuridae</taxon>
        <taxon>Oikopleura</taxon>
    </lineage>
</organism>
<gene>
    <name evidence="10" type="ORF">GSOID_T00009693001</name>
    <name evidence="11" type="ORF">GSOID_T00023313001</name>
</gene>
<evidence type="ECO:0000256" key="8">
    <source>
        <dbReference type="ARBA" id="ARBA00048666"/>
    </source>
</evidence>